<dbReference type="Pfam" id="PF00027">
    <property type="entry name" value="cNMP_binding"/>
    <property type="match status" value="1"/>
</dbReference>
<dbReference type="InterPro" id="IPR014710">
    <property type="entry name" value="RmlC-like_jellyroll"/>
</dbReference>
<dbReference type="EMBL" id="PDZR01000014">
    <property type="protein sequence ID" value="PNG25561.1"/>
    <property type="molecule type" value="Genomic_DNA"/>
</dbReference>
<dbReference type="Gene3D" id="2.60.120.10">
    <property type="entry name" value="Jelly Rolls"/>
    <property type="match status" value="1"/>
</dbReference>
<sequence length="226" mass="24919">MTASAGMAAGAGPSLLDFLNSADGAALRSRFQEKTMPKGALFRDQDRADRVFVVVSGRLRAYLTAEGRELSLAYLTEGEIFSTHTRAEIAAVEDTRLLLAERRMLESELAHYPPLRAAIIRVLARVLSQAMTVIEDLAFHDVRGRIARYLLRCARRDEKVEVGQIIRVGLSMDELAALLGSTRQTASTEFNALIREDVIARHGRQHFILRDTAKLRAAAGVAEDVS</sequence>
<dbReference type="SUPFAM" id="SSF46785">
    <property type="entry name" value="Winged helix' DNA-binding domain"/>
    <property type="match status" value="1"/>
</dbReference>
<dbReference type="InterPro" id="IPR018490">
    <property type="entry name" value="cNMP-bd_dom_sf"/>
</dbReference>
<reference evidence="6 7" key="1">
    <citation type="submission" date="2017-10" db="EMBL/GenBank/DDBJ databases">
        <title>Genome announcement of Methylocella silvestris TVC from permafrost.</title>
        <authorList>
            <person name="Wang J."/>
            <person name="Geng K."/>
            <person name="Ul-Haque F."/>
            <person name="Crombie A.T."/>
            <person name="Street L.E."/>
            <person name="Wookey P.A."/>
            <person name="Murrell J.C."/>
            <person name="Pratscher J."/>
        </authorList>
    </citation>
    <scope>NUCLEOTIDE SEQUENCE [LARGE SCALE GENOMIC DNA]</scope>
    <source>
        <strain evidence="6 7">TVC</strain>
    </source>
</reference>
<dbReference type="RefSeq" id="WP_102844107.1">
    <property type="nucleotide sequence ID" value="NZ_PDZR01000014.1"/>
</dbReference>
<evidence type="ECO:0000256" key="1">
    <source>
        <dbReference type="ARBA" id="ARBA00023015"/>
    </source>
</evidence>
<evidence type="ECO:0000256" key="2">
    <source>
        <dbReference type="ARBA" id="ARBA00023125"/>
    </source>
</evidence>
<dbReference type="OrthoDB" id="7263823at2"/>
<dbReference type="GO" id="GO:0006355">
    <property type="term" value="P:regulation of DNA-templated transcription"/>
    <property type="evidence" value="ECO:0007669"/>
    <property type="project" value="InterPro"/>
</dbReference>
<dbReference type="PROSITE" id="PS50042">
    <property type="entry name" value="CNMP_BINDING_3"/>
    <property type="match status" value="1"/>
</dbReference>
<dbReference type="CDD" id="cd00038">
    <property type="entry name" value="CAP_ED"/>
    <property type="match status" value="1"/>
</dbReference>
<evidence type="ECO:0000256" key="3">
    <source>
        <dbReference type="ARBA" id="ARBA00023163"/>
    </source>
</evidence>
<dbReference type="InterPro" id="IPR036388">
    <property type="entry name" value="WH-like_DNA-bd_sf"/>
</dbReference>
<feature type="domain" description="HTH crp-type" evidence="5">
    <location>
        <begin position="140"/>
        <end position="213"/>
    </location>
</feature>
<name>A0A2J7TFM0_METSI</name>
<dbReference type="Proteomes" id="UP000236286">
    <property type="component" value="Unassembled WGS sequence"/>
</dbReference>
<dbReference type="SUPFAM" id="SSF51206">
    <property type="entry name" value="cAMP-binding domain-like"/>
    <property type="match status" value="1"/>
</dbReference>
<keyword evidence="2" id="KW-0238">DNA-binding</keyword>
<proteinExistence type="predicted"/>
<feature type="domain" description="Cyclic nucleotide-binding" evidence="4">
    <location>
        <begin position="41"/>
        <end position="82"/>
    </location>
</feature>
<dbReference type="SMART" id="SM00419">
    <property type="entry name" value="HTH_CRP"/>
    <property type="match status" value="1"/>
</dbReference>
<dbReference type="InterPro" id="IPR000595">
    <property type="entry name" value="cNMP-bd_dom"/>
</dbReference>
<dbReference type="Gene3D" id="1.10.10.10">
    <property type="entry name" value="Winged helix-like DNA-binding domain superfamily/Winged helix DNA-binding domain"/>
    <property type="match status" value="1"/>
</dbReference>
<evidence type="ECO:0000259" key="5">
    <source>
        <dbReference type="PROSITE" id="PS51063"/>
    </source>
</evidence>
<comment type="caution">
    <text evidence="6">The sequence shown here is derived from an EMBL/GenBank/DDBJ whole genome shotgun (WGS) entry which is preliminary data.</text>
</comment>
<keyword evidence="3" id="KW-0804">Transcription</keyword>
<dbReference type="InterPro" id="IPR012318">
    <property type="entry name" value="HTH_CRP"/>
</dbReference>
<organism evidence="6 7">
    <name type="scientific">Methylocella silvestris</name>
    <dbReference type="NCBI Taxonomy" id="199596"/>
    <lineage>
        <taxon>Bacteria</taxon>
        <taxon>Pseudomonadati</taxon>
        <taxon>Pseudomonadota</taxon>
        <taxon>Alphaproteobacteria</taxon>
        <taxon>Hyphomicrobiales</taxon>
        <taxon>Beijerinckiaceae</taxon>
        <taxon>Methylocella</taxon>
    </lineage>
</organism>
<accession>A0A2J7TFM0</accession>
<dbReference type="GO" id="GO:0003677">
    <property type="term" value="F:DNA binding"/>
    <property type="evidence" value="ECO:0007669"/>
    <property type="project" value="UniProtKB-KW"/>
</dbReference>
<keyword evidence="1" id="KW-0805">Transcription regulation</keyword>
<dbReference type="Pfam" id="PF13545">
    <property type="entry name" value="HTH_Crp_2"/>
    <property type="match status" value="1"/>
</dbReference>
<gene>
    <name evidence="6" type="ORF">CR492_12580</name>
</gene>
<dbReference type="AlphaFoldDB" id="A0A2J7TFM0"/>
<dbReference type="InterPro" id="IPR036390">
    <property type="entry name" value="WH_DNA-bd_sf"/>
</dbReference>
<protein>
    <submittedName>
        <fullName evidence="6">Crp/Fnr family transcriptional regulator</fullName>
    </submittedName>
</protein>
<evidence type="ECO:0000313" key="7">
    <source>
        <dbReference type="Proteomes" id="UP000236286"/>
    </source>
</evidence>
<dbReference type="PROSITE" id="PS51063">
    <property type="entry name" value="HTH_CRP_2"/>
    <property type="match status" value="1"/>
</dbReference>
<evidence type="ECO:0000313" key="6">
    <source>
        <dbReference type="EMBL" id="PNG25561.1"/>
    </source>
</evidence>
<evidence type="ECO:0000259" key="4">
    <source>
        <dbReference type="PROSITE" id="PS50042"/>
    </source>
</evidence>